<dbReference type="Proteomes" id="UP000494135">
    <property type="component" value="Unassembled WGS sequence"/>
</dbReference>
<sequence length="110" mass="11974">MSFYLGPRRTCELGESCALPSLSPEVMRADDETRDAYEQALRQIVDEVSSGMGDTPDDDRAIAFLALLSGGVTLARAVRDPEMAERIANAVGRYAVVIAERTDVQPEQQA</sequence>
<gene>
    <name evidence="1" type="ORF">LMG29660_01677</name>
</gene>
<organism evidence="1 2">
    <name type="scientific">Burkholderia puraquae</name>
    <dbReference type="NCBI Taxonomy" id="1904757"/>
    <lineage>
        <taxon>Bacteria</taxon>
        <taxon>Pseudomonadati</taxon>
        <taxon>Pseudomonadota</taxon>
        <taxon>Betaproteobacteria</taxon>
        <taxon>Burkholderiales</taxon>
        <taxon>Burkholderiaceae</taxon>
        <taxon>Burkholderia</taxon>
        <taxon>Burkholderia cepacia complex</taxon>
    </lineage>
</organism>
<name>A0A6J5DET4_9BURK</name>
<accession>A0A6J5DET4</accession>
<dbReference type="SUPFAM" id="SSF48498">
    <property type="entry name" value="Tetracyclin repressor-like, C-terminal domain"/>
    <property type="match status" value="1"/>
</dbReference>
<dbReference type="AlphaFoldDB" id="A0A6J5DET4"/>
<reference evidence="1 2" key="1">
    <citation type="submission" date="2020-04" db="EMBL/GenBank/DDBJ databases">
        <authorList>
            <person name="De Canck E."/>
        </authorList>
    </citation>
    <scope>NUCLEOTIDE SEQUENCE [LARGE SCALE GENOMIC DNA]</scope>
    <source>
        <strain evidence="1 2">LMG 29660</strain>
    </source>
</reference>
<dbReference type="Gene3D" id="1.10.357.10">
    <property type="entry name" value="Tetracycline Repressor, domain 2"/>
    <property type="match status" value="1"/>
</dbReference>
<evidence type="ECO:0000313" key="2">
    <source>
        <dbReference type="Proteomes" id="UP000494135"/>
    </source>
</evidence>
<dbReference type="RefSeq" id="WP_244289465.1">
    <property type="nucleotide sequence ID" value="NZ_CADIKG010000002.1"/>
</dbReference>
<dbReference type="InterPro" id="IPR036271">
    <property type="entry name" value="Tet_transcr_reg_TetR-rel_C_sf"/>
</dbReference>
<protein>
    <recommendedName>
        <fullName evidence="3">TetR family transcriptional regulator</fullName>
    </recommendedName>
</protein>
<proteinExistence type="predicted"/>
<evidence type="ECO:0000313" key="1">
    <source>
        <dbReference type="EMBL" id="CAB3751692.1"/>
    </source>
</evidence>
<dbReference type="EMBL" id="CADIKG010000002">
    <property type="protein sequence ID" value="CAB3751692.1"/>
    <property type="molecule type" value="Genomic_DNA"/>
</dbReference>
<evidence type="ECO:0008006" key="3">
    <source>
        <dbReference type="Google" id="ProtNLM"/>
    </source>
</evidence>